<reference evidence="7 8" key="1">
    <citation type="submission" date="2019-03" db="EMBL/GenBank/DDBJ databases">
        <title>Genomic Encyclopedia of Archaeal and Bacterial Type Strains, Phase II (KMG-II): from individual species to whole genera.</title>
        <authorList>
            <person name="Goeker M."/>
        </authorList>
    </citation>
    <scope>NUCLEOTIDE SEQUENCE [LARGE SCALE GENOMIC DNA]</scope>
    <source>
        <strain evidence="7 8">ATCC 700618</strain>
    </source>
</reference>
<dbReference type="GO" id="GO:0016301">
    <property type="term" value="F:kinase activity"/>
    <property type="evidence" value="ECO:0007669"/>
    <property type="project" value="UniProtKB-KW"/>
</dbReference>
<evidence type="ECO:0000256" key="4">
    <source>
        <dbReference type="ARBA" id="ARBA00022777"/>
    </source>
</evidence>
<organism evidence="7 8">
    <name type="scientific">Mycoplasma testudineum</name>
    <dbReference type="NCBI Taxonomy" id="244584"/>
    <lineage>
        <taxon>Bacteria</taxon>
        <taxon>Bacillati</taxon>
        <taxon>Mycoplasmatota</taxon>
        <taxon>Mollicutes</taxon>
        <taxon>Mycoplasmataceae</taxon>
        <taxon>Mycoplasma</taxon>
    </lineage>
</organism>
<dbReference type="GO" id="GO:0005524">
    <property type="term" value="F:ATP binding"/>
    <property type="evidence" value="ECO:0007669"/>
    <property type="project" value="UniProtKB-KW"/>
</dbReference>
<protein>
    <submittedName>
        <fullName evidence="7">5-dehydro-2-deoxygluconokinase</fullName>
    </submittedName>
</protein>
<keyword evidence="2" id="KW-0808">Transferase</keyword>
<evidence type="ECO:0000313" key="7">
    <source>
        <dbReference type="EMBL" id="TDO18957.1"/>
    </source>
</evidence>
<comment type="caution">
    <text evidence="7">The sequence shown here is derived from an EMBL/GenBank/DDBJ whole genome shotgun (WGS) entry which is preliminary data.</text>
</comment>
<dbReference type="InterPro" id="IPR011611">
    <property type="entry name" value="PfkB_dom"/>
</dbReference>
<accession>A0A4R6IBN9</accession>
<keyword evidence="4 7" id="KW-0418">Kinase</keyword>
<dbReference type="InterPro" id="IPR030830">
    <property type="entry name" value="Myo_inos_IolC"/>
</dbReference>
<dbReference type="InterPro" id="IPR029056">
    <property type="entry name" value="Ribokinase-like"/>
</dbReference>
<dbReference type="PANTHER" id="PTHR43085:SF49">
    <property type="entry name" value="5-DEHYDRO-2-DEOXYGLUCONOKINASE"/>
    <property type="match status" value="1"/>
</dbReference>
<sequence length="340" mass="38728">MLKKDFVLIGRIAIDFNPTDFYNTLENSDNFNKYIGGSTANTAIGLSRLGSKVGVFAMISDDQFGRYVTNILNKENVDTTRLKIHPNYKLGLTFTEIKSENESSILMYRNQASDLEIASSDIDEEYIINSKTLLVTGTSLSKSPSREAALKAVKIARKNEIKIIFDIDFRNYTWQNEEETNIYYQLVAEQSNIIIGSVQEIELCSKWTIENKSFETKEKRIDALAKHWLKSAEIVIAKDGKNGSILYTKDRKFLVRIVKIKMLKGYGGGDAYASYFLHYFTKENNIKKALKYATAAASCMVNSHSSFDLPNVETLEKFILENEKEPETLVIEKEWNAFTK</sequence>
<dbReference type="PANTHER" id="PTHR43085">
    <property type="entry name" value="HEXOKINASE FAMILY MEMBER"/>
    <property type="match status" value="1"/>
</dbReference>
<dbReference type="Pfam" id="PF00294">
    <property type="entry name" value="PfkB"/>
    <property type="match status" value="1"/>
</dbReference>
<dbReference type="NCBIfam" id="TIGR04382">
    <property type="entry name" value="myo_inos_iolC_N"/>
    <property type="match status" value="1"/>
</dbReference>
<dbReference type="EMBL" id="SNWN01000017">
    <property type="protein sequence ID" value="TDO18957.1"/>
    <property type="molecule type" value="Genomic_DNA"/>
</dbReference>
<dbReference type="RefSeq" id="WP_208107027.1">
    <property type="nucleotide sequence ID" value="NZ_NNCE01000009.1"/>
</dbReference>
<evidence type="ECO:0000313" key="8">
    <source>
        <dbReference type="Proteomes" id="UP000295518"/>
    </source>
</evidence>
<dbReference type="InterPro" id="IPR023314">
    <property type="entry name" value="Myo_inos_IolC-like_sf"/>
</dbReference>
<dbReference type="Gene3D" id="2.20.150.10">
    <property type="entry name" value="putative 5-dehydro-2- deoxygluconokinase"/>
    <property type="match status" value="1"/>
</dbReference>
<dbReference type="SUPFAM" id="SSF53613">
    <property type="entry name" value="Ribokinase-like"/>
    <property type="match status" value="1"/>
</dbReference>
<evidence type="ECO:0000256" key="2">
    <source>
        <dbReference type="ARBA" id="ARBA00022679"/>
    </source>
</evidence>
<dbReference type="Proteomes" id="UP000295518">
    <property type="component" value="Unassembled WGS sequence"/>
</dbReference>
<keyword evidence="8" id="KW-1185">Reference proteome</keyword>
<dbReference type="CDD" id="cd01166">
    <property type="entry name" value="KdgK"/>
    <property type="match status" value="1"/>
</dbReference>
<comment type="similarity">
    <text evidence="1">Belongs to the carbohydrate kinase PfkB family.</text>
</comment>
<keyword evidence="5" id="KW-0067">ATP-binding</keyword>
<dbReference type="Gene3D" id="3.40.1190.20">
    <property type="match status" value="1"/>
</dbReference>
<dbReference type="InterPro" id="IPR050306">
    <property type="entry name" value="PfkB_Carbo_kinase"/>
</dbReference>
<name>A0A4R6IBN9_9MOLU</name>
<keyword evidence="3" id="KW-0547">Nucleotide-binding</keyword>
<feature type="domain" description="Carbohydrate kinase PfkB" evidence="6">
    <location>
        <begin position="4"/>
        <end position="306"/>
    </location>
</feature>
<proteinExistence type="inferred from homology"/>
<evidence type="ECO:0000256" key="3">
    <source>
        <dbReference type="ARBA" id="ARBA00022741"/>
    </source>
</evidence>
<evidence type="ECO:0000256" key="1">
    <source>
        <dbReference type="ARBA" id="ARBA00010688"/>
    </source>
</evidence>
<evidence type="ECO:0000256" key="5">
    <source>
        <dbReference type="ARBA" id="ARBA00022840"/>
    </source>
</evidence>
<dbReference type="AlphaFoldDB" id="A0A4R6IBN9"/>
<gene>
    <name evidence="7" type="ORF">EI74_0837</name>
</gene>
<evidence type="ECO:0000259" key="6">
    <source>
        <dbReference type="Pfam" id="PF00294"/>
    </source>
</evidence>